<dbReference type="Gene3D" id="1.10.10.60">
    <property type="entry name" value="Homeodomain-like"/>
    <property type="match status" value="1"/>
</dbReference>
<evidence type="ECO:0000313" key="5">
    <source>
        <dbReference type="EMBL" id="SUA73825.1"/>
    </source>
</evidence>
<evidence type="ECO:0000259" key="4">
    <source>
        <dbReference type="PROSITE" id="PS01124"/>
    </source>
</evidence>
<dbReference type="InterPro" id="IPR035418">
    <property type="entry name" value="AraC-bd_2"/>
</dbReference>
<dbReference type="SUPFAM" id="SSF46689">
    <property type="entry name" value="Homeodomain-like"/>
    <property type="match status" value="1"/>
</dbReference>
<protein>
    <submittedName>
        <fullName evidence="5">Transcriptional activator feaR</fullName>
    </submittedName>
</protein>
<dbReference type="SMART" id="SM00342">
    <property type="entry name" value="HTH_ARAC"/>
    <property type="match status" value="1"/>
</dbReference>
<organism evidence="5 6">
    <name type="scientific">Nocardia otitidiscaviarum</name>
    <dbReference type="NCBI Taxonomy" id="1823"/>
    <lineage>
        <taxon>Bacteria</taxon>
        <taxon>Bacillati</taxon>
        <taxon>Actinomycetota</taxon>
        <taxon>Actinomycetes</taxon>
        <taxon>Mycobacteriales</taxon>
        <taxon>Nocardiaceae</taxon>
        <taxon>Nocardia</taxon>
    </lineage>
</organism>
<evidence type="ECO:0000256" key="2">
    <source>
        <dbReference type="ARBA" id="ARBA00023125"/>
    </source>
</evidence>
<gene>
    <name evidence="5" type="primary">feaR_1</name>
    <name evidence="5" type="ORF">NCTC1934_01274</name>
</gene>
<dbReference type="InterPro" id="IPR050204">
    <property type="entry name" value="AraC_XylS_family_regulators"/>
</dbReference>
<dbReference type="RefSeq" id="WP_039817790.1">
    <property type="nucleotide sequence ID" value="NZ_UGRY01000002.1"/>
</dbReference>
<dbReference type="Pfam" id="PF14525">
    <property type="entry name" value="AraC_binding_2"/>
    <property type="match status" value="1"/>
</dbReference>
<proteinExistence type="predicted"/>
<keyword evidence="2" id="KW-0238">DNA-binding</keyword>
<dbReference type="PANTHER" id="PTHR46796:SF6">
    <property type="entry name" value="ARAC SUBFAMILY"/>
    <property type="match status" value="1"/>
</dbReference>
<dbReference type="PRINTS" id="PR00032">
    <property type="entry name" value="HTHARAC"/>
</dbReference>
<accession>A0A378Y9C6</accession>
<keyword evidence="1" id="KW-0805">Transcription regulation</keyword>
<dbReference type="PANTHER" id="PTHR46796">
    <property type="entry name" value="HTH-TYPE TRANSCRIPTIONAL ACTIVATOR RHAS-RELATED"/>
    <property type="match status" value="1"/>
</dbReference>
<dbReference type="GO" id="GO:0043565">
    <property type="term" value="F:sequence-specific DNA binding"/>
    <property type="evidence" value="ECO:0007669"/>
    <property type="project" value="InterPro"/>
</dbReference>
<keyword evidence="6" id="KW-1185">Reference proteome</keyword>
<sequence>MVVLLDTDGVEPDQRVERARETVRAIAGPQHVLPEQVDGPMSAYLEAWELGGIGLYRARSSALRLVRTERHVRREPSPALGFVVGQAAVERRCGATTAVIPEGGLCLVDLNAPYELAWRERGLTALLLPLDALALPLEVIRGAMHRAPASPLYPLVCGHTMMLAASAEALAADVAARETASATVELARALLTSAAGVTAGDGGAVPAALLLGRIREYVRAHLADPLLGAESIARAHSVSVRYLYKLCAGADLSLEQWIIAERLERVRADLARPECEHRSIGLVASAWGFRDASHFARRFRAAYGMTPREWRRSAARSCSPPDGR</sequence>
<dbReference type="Proteomes" id="UP000255467">
    <property type="component" value="Unassembled WGS sequence"/>
</dbReference>
<dbReference type="STRING" id="1406858.GCA_000710895_00082"/>
<dbReference type="PROSITE" id="PS01124">
    <property type="entry name" value="HTH_ARAC_FAMILY_2"/>
    <property type="match status" value="1"/>
</dbReference>
<reference evidence="5 6" key="1">
    <citation type="submission" date="2018-06" db="EMBL/GenBank/DDBJ databases">
        <authorList>
            <consortium name="Pathogen Informatics"/>
            <person name="Doyle S."/>
        </authorList>
    </citation>
    <scope>NUCLEOTIDE SEQUENCE [LARGE SCALE GENOMIC DNA]</scope>
    <source>
        <strain evidence="5 6">NCTC1934</strain>
    </source>
</reference>
<name>A0A378Y9C6_9NOCA</name>
<evidence type="ECO:0000256" key="1">
    <source>
        <dbReference type="ARBA" id="ARBA00023015"/>
    </source>
</evidence>
<dbReference type="InterPro" id="IPR018060">
    <property type="entry name" value="HTH_AraC"/>
</dbReference>
<dbReference type="AlphaFoldDB" id="A0A378Y9C6"/>
<dbReference type="InterPro" id="IPR009057">
    <property type="entry name" value="Homeodomain-like_sf"/>
</dbReference>
<feature type="domain" description="HTH araC/xylS-type" evidence="4">
    <location>
        <begin position="212"/>
        <end position="313"/>
    </location>
</feature>
<dbReference type="GO" id="GO:0003700">
    <property type="term" value="F:DNA-binding transcription factor activity"/>
    <property type="evidence" value="ECO:0007669"/>
    <property type="project" value="InterPro"/>
</dbReference>
<dbReference type="InterPro" id="IPR020449">
    <property type="entry name" value="Tscrpt_reg_AraC-type_HTH"/>
</dbReference>
<dbReference type="Pfam" id="PF12833">
    <property type="entry name" value="HTH_18"/>
    <property type="match status" value="1"/>
</dbReference>
<dbReference type="EMBL" id="UGRY01000002">
    <property type="protein sequence ID" value="SUA73825.1"/>
    <property type="molecule type" value="Genomic_DNA"/>
</dbReference>
<keyword evidence="3" id="KW-0804">Transcription</keyword>
<evidence type="ECO:0000313" key="6">
    <source>
        <dbReference type="Proteomes" id="UP000255467"/>
    </source>
</evidence>
<evidence type="ECO:0000256" key="3">
    <source>
        <dbReference type="ARBA" id="ARBA00023163"/>
    </source>
</evidence>